<dbReference type="EMBL" id="CBXI010000022">
    <property type="protein sequence ID" value="CDL91196.1"/>
    <property type="molecule type" value="Genomic_DNA"/>
</dbReference>
<keyword evidence="3" id="KW-0560">Oxidoreductase</keyword>
<comment type="caution">
    <text evidence="3">The sequence shown here is derived from an EMBL/GenBank/DDBJ whole genome shotgun (WGS) entry which is preliminary data.</text>
</comment>
<dbReference type="InterPro" id="IPR036196">
    <property type="entry name" value="Ptyr_pPase_sf"/>
</dbReference>
<dbReference type="SUPFAM" id="SSF52788">
    <property type="entry name" value="Phosphotyrosine protein phosphatases I"/>
    <property type="match status" value="1"/>
</dbReference>
<dbReference type="AlphaFoldDB" id="W6N4T3"/>
<dbReference type="OrthoDB" id="9784339at2"/>
<evidence type="ECO:0000256" key="1">
    <source>
        <dbReference type="ARBA" id="ARBA00022849"/>
    </source>
</evidence>
<gene>
    <name evidence="3" type="ORF">CTDIVETGP_1266</name>
</gene>
<dbReference type="SMART" id="SM00226">
    <property type="entry name" value="LMWPc"/>
    <property type="match status" value="1"/>
</dbReference>
<dbReference type="InterPro" id="IPR023485">
    <property type="entry name" value="Ptyr_pPase"/>
</dbReference>
<dbReference type="Proteomes" id="UP000019482">
    <property type="component" value="Unassembled WGS sequence"/>
</dbReference>
<reference evidence="3 4" key="1">
    <citation type="journal article" date="2015" name="Genome Announc.">
        <title>Draft Genome Sequence of Clostridium tyrobutyricum Strain DIVETGP, Isolated from Cow's Milk for Grana Padano Production.</title>
        <authorList>
            <person name="Soggiu A."/>
            <person name="Piras C."/>
            <person name="Gaiarsa S."/>
            <person name="Sassera D."/>
            <person name="Roncada P."/>
            <person name="Bendixen E."/>
            <person name="Brasca M."/>
            <person name="Bonizzi L."/>
        </authorList>
    </citation>
    <scope>NUCLEOTIDE SEQUENCE [LARGE SCALE GENOMIC DNA]</scope>
    <source>
        <strain evidence="3 4">DIVETGP</strain>
    </source>
</reference>
<sequence>MKPKVAFICVHNSCRSQMAEAIGRLYGSEIFDSYSAGTEIKSEINKDAVRVIKKLYNIDISEIQHVKLIDDLPEIDIVVKMGCNVVCPFLPSKYEEDWGLEDPTGKSDEEFIKTAKIIEEKVKSLANKIRNKEIKL</sequence>
<accession>W6N4T3</accession>
<dbReference type="CDD" id="cd16345">
    <property type="entry name" value="LMWP_ArsC"/>
    <property type="match status" value="1"/>
</dbReference>
<evidence type="ECO:0000313" key="3">
    <source>
        <dbReference type="EMBL" id="CDL91196.1"/>
    </source>
</evidence>
<dbReference type="EC" id="1.20.4.1" evidence="3"/>
<evidence type="ECO:0000313" key="4">
    <source>
        <dbReference type="Proteomes" id="UP000019482"/>
    </source>
</evidence>
<dbReference type="PANTHER" id="PTHR43428:SF1">
    <property type="entry name" value="ARSENATE REDUCTASE"/>
    <property type="match status" value="1"/>
</dbReference>
<proteinExistence type="predicted"/>
<dbReference type="Gene3D" id="3.40.50.2300">
    <property type="match status" value="1"/>
</dbReference>
<dbReference type="GO" id="GO:0008794">
    <property type="term" value="F:arsenate reductase (glutaredoxin) activity"/>
    <property type="evidence" value="ECO:0007669"/>
    <property type="project" value="UniProtKB-EC"/>
</dbReference>
<name>W6N4T3_CLOTY</name>
<organism evidence="3 4">
    <name type="scientific">Clostridium tyrobutyricum DIVETGP</name>
    <dbReference type="NCBI Taxonomy" id="1408889"/>
    <lineage>
        <taxon>Bacteria</taxon>
        <taxon>Bacillati</taxon>
        <taxon>Bacillota</taxon>
        <taxon>Clostridia</taxon>
        <taxon>Eubacteriales</taxon>
        <taxon>Clostridiaceae</taxon>
        <taxon>Clostridium</taxon>
    </lineage>
</organism>
<dbReference type="GO" id="GO:0046685">
    <property type="term" value="P:response to arsenic-containing substance"/>
    <property type="evidence" value="ECO:0007669"/>
    <property type="project" value="UniProtKB-KW"/>
</dbReference>
<keyword evidence="4" id="KW-1185">Reference proteome</keyword>
<feature type="domain" description="Phosphotyrosine protein phosphatase I" evidence="2">
    <location>
        <begin position="3"/>
        <end position="128"/>
    </location>
</feature>
<dbReference type="RefSeq" id="WP_017895816.1">
    <property type="nucleotide sequence ID" value="NZ_CBXI010000022.1"/>
</dbReference>
<dbReference type="GeneID" id="29420985"/>
<protein>
    <submittedName>
        <fullName evidence="3">Arsenate reductase</fullName>
        <ecNumber evidence="3">1.20.4.1</ecNumber>
    </submittedName>
</protein>
<dbReference type="Pfam" id="PF01451">
    <property type="entry name" value="LMWPc"/>
    <property type="match status" value="1"/>
</dbReference>
<dbReference type="PANTHER" id="PTHR43428">
    <property type="entry name" value="ARSENATE REDUCTASE"/>
    <property type="match status" value="1"/>
</dbReference>
<evidence type="ECO:0000259" key="2">
    <source>
        <dbReference type="SMART" id="SM00226"/>
    </source>
</evidence>
<keyword evidence="1" id="KW-0059">Arsenical resistance</keyword>